<dbReference type="NCBIfam" id="NF004203">
    <property type="entry name" value="PRK05653.2-4"/>
    <property type="match status" value="1"/>
</dbReference>
<name>A0A1G6SY10_9ACTN</name>
<comment type="similarity">
    <text evidence="1">Belongs to the short-chain dehydrogenases/reductases (SDR) family.</text>
</comment>
<dbReference type="Pfam" id="PF13561">
    <property type="entry name" value="adh_short_C2"/>
    <property type="match status" value="1"/>
</dbReference>
<dbReference type="STRING" id="675864.SAMN04489747_0448"/>
<keyword evidence="2" id="KW-0560">Oxidoreductase</keyword>
<gene>
    <name evidence="5" type="ORF">SAMN04489747_0448</name>
</gene>
<keyword evidence="6" id="KW-1185">Reference proteome</keyword>
<dbReference type="SUPFAM" id="SSF51735">
    <property type="entry name" value="NAD(P)-binding Rossmann-fold domains"/>
    <property type="match status" value="1"/>
</dbReference>
<dbReference type="InterPro" id="IPR036291">
    <property type="entry name" value="NAD(P)-bd_dom_sf"/>
</dbReference>
<dbReference type="GO" id="GO:0016491">
    <property type="term" value="F:oxidoreductase activity"/>
    <property type="evidence" value="ECO:0007669"/>
    <property type="project" value="UniProtKB-KW"/>
</dbReference>
<dbReference type="EMBL" id="LT629688">
    <property type="protein sequence ID" value="SDD21097.1"/>
    <property type="molecule type" value="Genomic_DNA"/>
</dbReference>
<evidence type="ECO:0000256" key="1">
    <source>
        <dbReference type="ARBA" id="ARBA00006484"/>
    </source>
</evidence>
<evidence type="ECO:0000256" key="2">
    <source>
        <dbReference type="ARBA" id="ARBA00023002"/>
    </source>
</evidence>
<proteinExistence type="inferred from homology"/>
<feature type="domain" description="Ketoreductase" evidence="4">
    <location>
        <begin position="6"/>
        <end position="187"/>
    </location>
</feature>
<dbReference type="InterPro" id="IPR002347">
    <property type="entry name" value="SDR_fam"/>
</dbReference>
<evidence type="ECO:0000313" key="6">
    <source>
        <dbReference type="Proteomes" id="UP000198546"/>
    </source>
</evidence>
<dbReference type="PANTHER" id="PTHR24321">
    <property type="entry name" value="DEHYDROGENASES, SHORT CHAIN"/>
    <property type="match status" value="1"/>
</dbReference>
<reference evidence="5 6" key="1">
    <citation type="submission" date="2016-10" db="EMBL/GenBank/DDBJ databases">
        <authorList>
            <person name="de Groot N.N."/>
        </authorList>
    </citation>
    <scope>NUCLEOTIDE SEQUENCE [LARGE SCALE GENOMIC DNA]</scope>
    <source>
        <strain evidence="5 6">MON 2.2</strain>
    </source>
</reference>
<dbReference type="Gene3D" id="3.40.50.720">
    <property type="entry name" value="NAD(P)-binding Rossmann-like Domain"/>
    <property type="match status" value="1"/>
</dbReference>
<evidence type="ECO:0000256" key="3">
    <source>
        <dbReference type="ARBA" id="ARBA00023027"/>
    </source>
</evidence>
<dbReference type="OrthoDB" id="3727274at2"/>
<evidence type="ECO:0000313" key="5">
    <source>
        <dbReference type="EMBL" id="SDD21097.1"/>
    </source>
</evidence>
<dbReference type="AlphaFoldDB" id="A0A1G6SY10"/>
<sequence length="259" mass="26521">MSMQDKVALVTGAGSGIGRASARLLAREGAAVALVGRTAEELEEAAAEIEGDGGRAITLLADVSDEEALVAAVEGTVQELGRLDVVVANAGVNGTWAGIEELTAEDFRSTLDINLTGTFLTIKHAVPHLKRQGGSVVVVSSVNGTRMFSNSGASAYASSKAGQVALTKMLAVELGPKGIRLNVVCPGAIETEISDNTEAANEDVMIPVEFPRGQIPLTGGEPGSAEQVAQLVLFLASDASSHISGTEVWVDGAQSLLQG</sequence>
<dbReference type="CDD" id="cd05233">
    <property type="entry name" value="SDR_c"/>
    <property type="match status" value="1"/>
</dbReference>
<dbReference type="InterPro" id="IPR057326">
    <property type="entry name" value="KR_dom"/>
</dbReference>
<dbReference type="PRINTS" id="PR00081">
    <property type="entry name" value="GDHRDH"/>
</dbReference>
<dbReference type="PRINTS" id="PR00080">
    <property type="entry name" value="SDRFAMILY"/>
</dbReference>
<dbReference type="PANTHER" id="PTHR24321:SF8">
    <property type="entry name" value="ESTRADIOL 17-BETA-DEHYDROGENASE 8-RELATED"/>
    <property type="match status" value="1"/>
</dbReference>
<accession>A0A1G6SY10</accession>
<protein>
    <submittedName>
        <fullName evidence="5">NAD(P)-dependent dehydrogenase, short-chain alcohol dehydrogenase family</fullName>
    </submittedName>
</protein>
<dbReference type="SMART" id="SM00822">
    <property type="entry name" value="PKS_KR"/>
    <property type="match status" value="1"/>
</dbReference>
<keyword evidence="3" id="KW-0520">NAD</keyword>
<evidence type="ECO:0000259" key="4">
    <source>
        <dbReference type="SMART" id="SM00822"/>
    </source>
</evidence>
<organism evidence="5 6">
    <name type="scientific">Auraticoccus monumenti</name>
    <dbReference type="NCBI Taxonomy" id="675864"/>
    <lineage>
        <taxon>Bacteria</taxon>
        <taxon>Bacillati</taxon>
        <taxon>Actinomycetota</taxon>
        <taxon>Actinomycetes</taxon>
        <taxon>Propionibacteriales</taxon>
        <taxon>Propionibacteriaceae</taxon>
        <taxon>Auraticoccus</taxon>
    </lineage>
</organism>
<dbReference type="Proteomes" id="UP000198546">
    <property type="component" value="Chromosome i"/>
</dbReference>
<dbReference type="RefSeq" id="WP_090590218.1">
    <property type="nucleotide sequence ID" value="NZ_LT629688.1"/>
</dbReference>
<dbReference type="FunFam" id="3.40.50.720:FF:000084">
    <property type="entry name" value="Short-chain dehydrogenase reductase"/>
    <property type="match status" value="1"/>
</dbReference>